<dbReference type="AlphaFoldDB" id="A0A5B9QQN6"/>
<gene>
    <name evidence="2" type="ORF">UC8_22490</name>
</gene>
<evidence type="ECO:0000256" key="1">
    <source>
        <dbReference type="SAM" id="Phobius"/>
    </source>
</evidence>
<accession>A0A5B9QQN6</accession>
<feature type="transmembrane region" description="Helical" evidence="1">
    <location>
        <begin position="112"/>
        <end position="134"/>
    </location>
</feature>
<feature type="transmembrane region" description="Helical" evidence="1">
    <location>
        <begin position="77"/>
        <end position="100"/>
    </location>
</feature>
<dbReference type="OrthoDB" id="271993at2"/>
<protein>
    <submittedName>
        <fullName evidence="2">Uncharacterized protein</fullName>
    </submittedName>
</protein>
<name>A0A5B9QQN6_9BACT</name>
<dbReference type="EMBL" id="CP042914">
    <property type="protein sequence ID" value="QEG40242.1"/>
    <property type="molecule type" value="Genomic_DNA"/>
</dbReference>
<keyword evidence="1" id="KW-1133">Transmembrane helix</keyword>
<keyword evidence="1" id="KW-0812">Transmembrane</keyword>
<sequence length="157" mass="16433">MDPARSTIDPRAIGVASVSVWCVLAGLLLVADASGWFGFGHGLAQAVGGVSIGIALVALLPLSVVRQGAARQQSAAVLGGVLMSMAVRSSLTILFAILMWKMDIAPRQAVGLWAIFWYAALLTTEVIVVARFFIAHNRPTLLIGVPVKPEAAESAAR</sequence>
<evidence type="ECO:0000313" key="2">
    <source>
        <dbReference type="EMBL" id="QEG40242.1"/>
    </source>
</evidence>
<feature type="transmembrane region" description="Helical" evidence="1">
    <location>
        <begin position="43"/>
        <end position="65"/>
    </location>
</feature>
<dbReference type="KEGG" id="rul:UC8_22490"/>
<proteinExistence type="predicted"/>
<organism evidence="2 3">
    <name type="scientific">Roseimaritima ulvae</name>
    <dbReference type="NCBI Taxonomy" id="980254"/>
    <lineage>
        <taxon>Bacteria</taxon>
        <taxon>Pseudomonadati</taxon>
        <taxon>Planctomycetota</taxon>
        <taxon>Planctomycetia</taxon>
        <taxon>Pirellulales</taxon>
        <taxon>Pirellulaceae</taxon>
        <taxon>Roseimaritima</taxon>
    </lineage>
</organism>
<evidence type="ECO:0000313" key="3">
    <source>
        <dbReference type="Proteomes" id="UP000325286"/>
    </source>
</evidence>
<dbReference type="RefSeq" id="WP_068142531.1">
    <property type="nucleotide sequence ID" value="NZ_CP042914.1"/>
</dbReference>
<keyword evidence="1" id="KW-0472">Membrane</keyword>
<feature type="transmembrane region" description="Helical" evidence="1">
    <location>
        <begin position="12"/>
        <end position="31"/>
    </location>
</feature>
<reference evidence="2 3" key="1">
    <citation type="submission" date="2019-08" db="EMBL/GenBank/DDBJ databases">
        <title>Deep-cultivation of Planctomycetes and their phenomic and genomic characterization uncovers novel biology.</title>
        <authorList>
            <person name="Wiegand S."/>
            <person name="Jogler M."/>
            <person name="Boedeker C."/>
            <person name="Pinto D."/>
            <person name="Vollmers J."/>
            <person name="Rivas-Marin E."/>
            <person name="Kohn T."/>
            <person name="Peeters S.H."/>
            <person name="Heuer A."/>
            <person name="Rast P."/>
            <person name="Oberbeckmann S."/>
            <person name="Bunk B."/>
            <person name="Jeske O."/>
            <person name="Meyerdierks A."/>
            <person name="Storesund J.E."/>
            <person name="Kallscheuer N."/>
            <person name="Luecker S."/>
            <person name="Lage O.M."/>
            <person name="Pohl T."/>
            <person name="Merkel B.J."/>
            <person name="Hornburger P."/>
            <person name="Mueller R.-W."/>
            <person name="Bruemmer F."/>
            <person name="Labrenz M."/>
            <person name="Spormann A.M."/>
            <person name="Op den Camp H."/>
            <person name="Overmann J."/>
            <person name="Amann R."/>
            <person name="Jetten M.S.M."/>
            <person name="Mascher T."/>
            <person name="Medema M.H."/>
            <person name="Devos D.P."/>
            <person name="Kaster A.-K."/>
            <person name="Ovreas L."/>
            <person name="Rohde M."/>
            <person name="Galperin M.Y."/>
            <person name="Jogler C."/>
        </authorList>
    </citation>
    <scope>NUCLEOTIDE SEQUENCE [LARGE SCALE GENOMIC DNA]</scope>
    <source>
        <strain evidence="2 3">UC8</strain>
    </source>
</reference>
<keyword evidence="3" id="KW-1185">Reference proteome</keyword>
<dbReference type="Proteomes" id="UP000325286">
    <property type="component" value="Chromosome"/>
</dbReference>